<protein>
    <submittedName>
        <fullName evidence="1">Uncharacterized protein</fullName>
    </submittedName>
</protein>
<name>M8CNQ0_AEGTA</name>
<dbReference type="EnsemblPlants" id="EMT25171">
    <property type="protein sequence ID" value="EMT25171"/>
    <property type="gene ID" value="F775_42975"/>
</dbReference>
<dbReference type="AlphaFoldDB" id="M8CNQ0"/>
<accession>M8CNQ0</accession>
<dbReference type="PANTHER" id="PTHR33321:SF12">
    <property type="entry name" value="PLANT BASIC SECRETORY PROTEIN (BSP) FAMILY PROTEIN"/>
    <property type="match status" value="1"/>
</dbReference>
<dbReference type="ExpressionAtlas" id="M8CNQ0">
    <property type="expression patterns" value="baseline"/>
</dbReference>
<dbReference type="Pfam" id="PF04450">
    <property type="entry name" value="BSP"/>
    <property type="match status" value="1"/>
</dbReference>
<sequence>MAAPARAVTFDASDTTGGQRFNQAIGHHRADGIAYTSDNGIHLSTSYVGGYTSGDVKEVTGVLYHEATHVWQWNGQGTANGGLVEGIADFMRLKAGLAPGHWRPRGSGNRLIVSTTSGNS</sequence>
<reference evidence="1" key="1">
    <citation type="submission" date="2015-06" db="UniProtKB">
        <authorList>
            <consortium name="EnsemblPlants"/>
        </authorList>
    </citation>
    <scope>IDENTIFICATION</scope>
</reference>
<evidence type="ECO:0000313" key="1">
    <source>
        <dbReference type="EnsemblPlants" id="EMT25171"/>
    </source>
</evidence>
<dbReference type="InterPro" id="IPR007541">
    <property type="entry name" value="Uncharacterised_BSP"/>
</dbReference>
<proteinExistence type="predicted"/>
<organism evidence="1">
    <name type="scientific">Aegilops tauschii</name>
    <name type="common">Tausch's goatgrass</name>
    <name type="synonym">Aegilops squarrosa</name>
    <dbReference type="NCBI Taxonomy" id="37682"/>
    <lineage>
        <taxon>Eukaryota</taxon>
        <taxon>Viridiplantae</taxon>
        <taxon>Streptophyta</taxon>
        <taxon>Embryophyta</taxon>
        <taxon>Tracheophyta</taxon>
        <taxon>Spermatophyta</taxon>
        <taxon>Magnoliopsida</taxon>
        <taxon>Liliopsida</taxon>
        <taxon>Poales</taxon>
        <taxon>Poaceae</taxon>
        <taxon>BOP clade</taxon>
        <taxon>Pooideae</taxon>
        <taxon>Triticodae</taxon>
        <taxon>Triticeae</taxon>
        <taxon>Triticinae</taxon>
        <taxon>Aegilops</taxon>
    </lineage>
</organism>
<dbReference type="PANTHER" id="PTHR33321">
    <property type="match status" value="1"/>
</dbReference>